<proteinExistence type="predicted"/>
<dbReference type="RefSeq" id="WP_203629044.1">
    <property type="nucleotide sequence ID" value="NZ_BNJR01000004.1"/>
</dbReference>
<evidence type="ECO:0008006" key="3">
    <source>
        <dbReference type="Google" id="ProtNLM"/>
    </source>
</evidence>
<gene>
    <name evidence="1" type="ORF">YK48G_04240</name>
</gene>
<name>A0ABQ3W001_9LACO</name>
<keyword evidence="2" id="KW-1185">Reference proteome</keyword>
<sequence>MFGKLKAIKGDQITIQLDDELNMYRLKRFADSKQPTVELAIADGRQISPDQRKKIFAMLRDMAGFTGYDVRDMEQWMKYFYYAKTGTETFSMSDCSVDTANKFLTFILDFCFDNGIPFKTKTWDSIPDTYPKAMQCLRHRQCIICGKLHSDIDHFTPVGNRSRQLVDHRKLYFECLCREHHQERHVLGAKSFIEKYHIKPVKLSEQDLIDLHIMTRKRMNEIDEEMI</sequence>
<reference evidence="1 2" key="1">
    <citation type="journal article" date="2021" name="Int. J. Syst. Evol. Microbiol.">
        <title>Lentilactobacillus fungorum sp. nov., isolated from spent mushroom substrates.</title>
        <authorList>
            <person name="Tohno M."/>
            <person name="Tanizawa Y."/>
            <person name="Kojima Y."/>
            <person name="Sakamoto M."/>
            <person name="Ohkuma M."/>
            <person name="Kobayashi H."/>
        </authorList>
    </citation>
    <scope>NUCLEOTIDE SEQUENCE [LARGE SCALE GENOMIC DNA]</scope>
    <source>
        <strain evidence="1 2">YK48G</strain>
    </source>
</reference>
<dbReference type="Pfam" id="PF16784">
    <property type="entry name" value="HNHc_6"/>
    <property type="match status" value="1"/>
</dbReference>
<evidence type="ECO:0000313" key="1">
    <source>
        <dbReference type="EMBL" id="GHP12999.1"/>
    </source>
</evidence>
<evidence type="ECO:0000313" key="2">
    <source>
        <dbReference type="Proteomes" id="UP000604765"/>
    </source>
</evidence>
<organism evidence="1 2">
    <name type="scientific">Lentilactobacillus fungorum</name>
    <dbReference type="NCBI Taxonomy" id="2201250"/>
    <lineage>
        <taxon>Bacteria</taxon>
        <taxon>Bacillati</taxon>
        <taxon>Bacillota</taxon>
        <taxon>Bacilli</taxon>
        <taxon>Lactobacillales</taxon>
        <taxon>Lactobacillaceae</taxon>
        <taxon>Lentilactobacillus</taxon>
    </lineage>
</organism>
<accession>A0ABQ3W001</accession>
<dbReference type="InterPro" id="IPR041242">
    <property type="entry name" value="HNHc_6"/>
</dbReference>
<dbReference type="Proteomes" id="UP000604765">
    <property type="component" value="Unassembled WGS sequence"/>
</dbReference>
<dbReference type="EMBL" id="BNJR01000004">
    <property type="protein sequence ID" value="GHP12999.1"/>
    <property type="molecule type" value="Genomic_DNA"/>
</dbReference>
<protein>
    <recommendedName>
        <fullName evidence="3">Phage protein</fullName>
    </recommendedName>
</protein>
<comment type="caution">
    <text evidence="1">The sequence shown here is derived from an EMBL/GenBank/DDBJ whole genome shotgun (WGS) entry which is preliminary data.</text>
</comment>